<keyword evidence="8 17" id="KW-0813">Transport</keyword>
<dbReference type="InterPro" id="IPR015813">
    <property type="entry name" value="Pyrv/PenolPyrv_kinase-like_dom"/>
</dbReference>
<feature type="active site" description="Tele-phosphohistidine intermediate" evidence="18">
    <location>
        <position position="211"/>
    </location>
</feature>
<dbReference type="SUPFAM" id="SSF47831">
    <property type="entry name" value="Enzyme I of the PEP:sugar phosphotransferase system HPr-binding (sub)domain"/>
    <property type="match status" value="1"/>
</dbReference>
<dbReference type="EC" id="2.7.3.9" evidence="6 17"/>
<dbReference type="PROSITE" id="PS00742">
    <property type="entry name" value="PEP_ENZYMES_2"/>
    <property type="match status" value="1"/>
</dbReference>
<evidence type="ECO:0000256" key="17">
    <source>
        <dbReference type="PIRNR" id="PIRNR000732"/>
    </source>
</evidence>
<keyword evidence="15 17" id="KW-0460">Magnesium</keyword>
<evidence type="ECO:0000256" key="19">
    <source>
        <dbReference type="PIRSR" id="PIRSR000732-2"/>
    </source>
</evidence>
<feature type="binding site" evidence="20">
    <location>
        <position position="454"/>
    </location>
    <ligand>
        <name>Mg(2+)</name>
        <dbReference type="ChEBI" id="CHEBI:18420"/>
    </ligand>
</feature>
<feature type="domain" description="PEP-utilising enzyme mobile" evidence="21">
    <location>
        <begin position="175"/>
        <end position="247"/>
    </location>
</feature>
<dbReference type="SUPFAM" id="SSF51621">
    <property type="entry name" value="Phosphoenolpyruvate/pyruvate domain"/>
    <property type="match status" value="1"/>
</dbReference>
<evidence type="ECO:0000256" key="1">
    <source>
        <dbReference type="ARBA" id="ARBA00000683"/>
    </source>
</evidence>
<evidence type="ECO:0000313" key="24">
    <source>
        <dbReference type="EMBL" id="MBB6209890.1"/>
    </source>
</evidence>
<feature type="binding site" evidence="19">
    <location>
        <position position="488"/>
    </location>
    <ligand>
        <name>phosphoenolpyruvate</name>
        <dbReference type="ChEBI" id="CHEBI:58702"/>
    </ligand>
</feature>
<dbReference type="InterPro" id="IPR024692">
    <property type="entry name" value="PTS_EI"/>
</dbReference>
<evidence type="ECO:0000256" key="8">
    <source>
        <dbReference type="ARBA" id="ARBA00022448"/>
    </source>
</evidence>
<dbReference type="NCBIfam" id="TIGR01417">
    <property type="entry name" value="PTS_I_fam"/>
    <property type="match status" value="1"/>
</dbReference>
<gene>
    <name evidence="24" type="ORF">FHS48_001298</name>
</gene>
<dbReference type="GO" id="GO:0009401">
    <property type="term" value="P:phosphoenolpyruvate-dependent sugar phosphotransferase system"/>
    <property type="evidence" value="ECO:0007669"/>
    <property type="project" value="UniProtKB-KW"/>
</dbReference>
<dbReference type="Gene3D" id="1.10.274.10">
    <property type="entry name" value="PtsI, HPr-binding domain"/>
    <property type="match status" value="1"/>
</dbReference>
<reference evidence="24 25" key="1">
    <citation type="submission" date="2020-08" db="EMBL/GenBank/DDBJ databases">
        <title>Genomic Encyclopedia of Type Strains, Phase IV (KMG-IV): sequencing the most valuable type-strain genomes for metagenomic binning, comparative biology and taxonomic classification.</title>
        <authorList>
            <person name="Goeker M."/>
        </authorList>
    </citation>
    <scope>NUCLEOTIDE SEQUENCE [LARGE SCALE GENOMIC DNA]</scope>
    <source>
        <strain evidence="24 25">DSM 11590</strain>
    </source>
</reference>
<keyword evidence="14 17" id="KW-0418">Kinase</keyword>
<evidence type="ECO:0000313" key="25">
    <source>
        <dbReference type="Proteomes" id="UP000544872"/>
    </source>
</evidence>
<evidence type="ECO:0000256" key="3">
    <source>
        <dbReference type="ARBA" id="ARBA00002728"/>
    </source>
</evidence>
<dbReference type="GO" id="GO:0046872">
    <property type="term" value="F:metal ion binding"/>
    <property type="evidence" value="ECO:0007669"/>
    <property type="project" value="UniProtKB-KW"/>
</dbReference>
<evidence type="ECO:0000256" key="18">
    <source>
        <dbReference type="PIRSR" id="PIRSR000732-1"/>
    </source>
</evidence>
<protein>
    <recommendedName>
        <fullName evidence="7 17">Phosphoenolpyruvate-protein phosphotransferase</fullName>
        <ecNumber evidence="6 17">2.7.3.9</ecNumber>
    </recommendedName>
    <alternativeName>
        <fullName evidence="16 17">Phosphotransferase system, enzyme I</fullName>
    </alternativeName>
</protein>
<evidence type="ECO:0000256" key="16">
    <source>
        <dbReference type="ARBA" id="ARBA00033235"/>
    </source>
</evidence>
<dbReference type="Proteomes" id="UP000544872">
    <property type="component" value="Unassembled WGS sequence"/>
</dbReference>
<name>A0A7W9ZEE9_NOVIT</name>
<dbReference type="InterPro" id="IPR040442">
    <property type="entry name" value="Pyrv_kinase-like_dom_sf"/>
</dbReference>
<comment type="caution">
    <text evidence="24">The sequence shown here is derived from an EMBL/GenBank/DDBJ whole genome shotgun (WGS) entry which is preliminary data.</text>
</comment>
<keyword evidence="9 17" id="KW-0963">Cytoplasm</keyword>
<feature type="domain" description="Phosphotransferase system enzyme I N-terminal" evidence="23">
    <location>
        <begin position="22"/>
        <end position="148"/>
    </location>
</feature>
<evidence type="ECO:0000256" key="6">
    <source>
        <dbReference type="ARBA" id="ARBA00012232"/>
    </source>
</evidence>
<keyword evidence="25" id="KW-1185">Reference proteome</keyword>
<dbReference type="InterPro" id="IPR036637">
    <property type="entry name" value="Phosphohistidine_dom_sf"/>
</dbReference>
<evidence type="ECO:0000256" key="2">
    <source>
        <dbReference type="ARBA" id="ARBA00001946"/>
    </source>
</evidence>
<comment type="function">
    <text evidence="3 17">General (non sugar-specific) component of the phosphoenolpyruvate-dependent sugar phosphotransferase system (sugar PTS). This major carbohydrate active-transport system catalyzes the phosphorylation of incoming sugar substrates concomitantly with their translocation across the cell membrane. Enzyme I transfers the phosphoryl group from phosphoenolpyruvate (PEP) to the phosphoryl carrier protein (HPr).</text>
</comment>
<feature type="domain" description="PEP-utilising enzyme C-terminal" evidence="22">
    <location>
        <begin position="275"/>
        <end position="563"/>
    </location>
</feature>
<dbReference type="EMBL" id="JACIIX010000003">
    <property type="protein sequence ID" value="MBB6209890.1"/>
    <property type="molecule type" value="Genomic_DNA"/>
</dbReference>
<evidence type="ECO:0000256" key="13">
    <source>
        <dbReference type="ARBA" id="ARBA00022723"/>
    </source>
</evidence>
<evidence type="ECO:0000256" key="11">
    <source>
        <dbReference type="ARBA" id="ARBA00022679"/>
    </source>
</evidence>
<dbReference type="InterPro" id="IPR006318">
    <property type="entry name" value="PTS_EI-like"/>
</dbReference>
<dbReference type="InterPro" id="IPR000121">
    <property type="entry name" value="PEP_util_C"/>
</dbReference>
<comment type="similarity">
    <text evidence="5 17">Belongs to the PEP-utilizing enzyme family.</text>
</comment>
<feature type="binding site" evidence="19">
    <location>
        <position position="318"/>
    </location>
    <ligand>
        <name>phosphoenolpyruvate</name>
        <dbReference type="ChEBI" id="CHEBI:58702"/>
    </ligand>
</feature>
<comment type="subcellular location">
    <subcellularLocation>
        <location evidence="4 17">Cytoplasm</location>
    </subcellularLocation>
</comment>
<evidence type="ECO:0000256" key="4">
    <source>
        <dbReference type="ARBA" id="ARBA00004496"/>
    </source>
</evidence>
<comment type="cofactor">
    <cofactor evidence="2 17 20">
        <name>Mg(2+)</name>
        <dbReference type="ChEBI" id="CHEBI:18420"/>
    </cofactor>
</comment>
<evidence type="ECO:0000256" key="9">
    <source>
        <dbReference type="ARBA" id="ARBA00022490"/>
    </source>
</evidence>
<proteinExistence type="inferred from homology"/>
<dbReference type="InterPro" id="IPR050499">
    <property type="entry name" value="PEP-utilizing_PTS_enzyme"/>
</dbReference>
<dbReference type="Gene3D" id="3.20.20.60">
    <property type="entry name" value="Phosphoenolpyruvate-binding domains"/>
    <property type="match status" value="1"/>
</dbReference>
<evidence type="ECO:0000256" key="7">
    <source>
        <dbReference type="ARBA" id="ARBA00016544"/>
    </source>
</evidence>
<comment type="catalytic activity">
    <reaction evidence="1 17">
        <text>L-histidyl-[protein] + phosphoenolpyruvate = N(pros)-phospho-L-histidyl-[protein] + pyruvate</text>
        <dbReference type="Rhea" id="RHEA:23880"/>
        <dbReference type="Rhea" id="RHEA-COMP:9745"/>
        <dbReference type="Rhea" id="RHEA-COMP:9746"/>
        <dbReference type="ChEBI" id="CHEBI:15361"/>
        <dbReference type="ChEBI" id="CHEBI:29979"/>
        <dbReference type="ChEBI" id="CHEBI:58702"/>
        <dbReference type="ChEBI" id="CHEBI:64837"/>
        <dbReference type="EC" id="2.7.3.9"/>
    </reaction>
</comment>
<evidence type="ECO:0000259" key="23">
    <source>
        <dbReference type="Pfam" id="PF05524"/>
    </source>
</evidence>
<dbReference type="RefSeq" id="WP_184262513.1">
    <property type="nucleotide sequence ID" value="NZ_JACIIX010000003.1"/>
</dbReference>
<evidence type="ECO:0000256" key="10">
    <source>
        <dbReference type="ARBA" id="ARBA00022597"/>
    </source>
</evidence>
<evidence type="ECO:0000256" key="12">
    <source>
        <dbReference type="ARBA" id="ARBA00022683"/>
    </source>
</evidence>
<dbReference type="AlphaFoldDB" id="A0A7W9ZEE9"/>
<evidence type="ECO:0000256" key="14">
    <source>
        <dbReference type="ARBA" id="ARBA00022777"/>
    </source>
</evidence>
<evidence type="ECO:0000259" key="22">
    <source>
        <dbReference type="Pfam" id="PF02896"/>
    </source>
</evidence>
<evidence type="ECO:0000256" key="20">
    <source>
        <dbReference type="PIRSR" id="PIRSR000732-3"/>
    </source>
</evidence>
<dbReference type="GO" id="GO:0016301">
    <property type="term" value="F:kinase activity"/>
    <property type="evidence" value="ECO:0007669"/>
    <property type="project" value="UniProtKB-KW"/>
</dbReference>
<dbReference type="InterPro" id="IPR008731">
    <property type="entry name" value="PTS_EIN"/>
</dbReference>
<keyword evidence="12 17" id="KW-0598">Phosphotransferase system</keyword>
<dbReference type="PIRSF" id="PIRSF000732">
    <property type="entry name" value="PTS_enzyme_I"/>
    <property type="match status" value="1"/>
</dbReference>
<evidence type="ECO:0000256" key="5">
    <source>
        <dbReference type="ARBA" id="ARBA00007837"/>
    </source>
</evidence>
<dbReference type="InterPro" id="IPR008279">
    <property type="entry name" value="PEP-util_enz_mobile_dom"/>
</dbReference>
<dbReference type="GO" id="GO:0008965">
    <property type="term" value="F:phosphoenolpyruvate-protein phosphotransferase activity"/>
    <property type="evidence" value="ECO:0007669"/>
    <property type="project" value="UniProtKB-EC"/>
</dbReference>
<dbReference type="PANTHER" id="PTHR46244">
    <property type="entry name" value="PHOSPHOENOLPYRUVATE-PROTEIN PHOSPHOTRANSFERASE"/>
    <property type="match status" value="1"/>
</dbReference>
<dbReference type="InterPro" id="IPR023151">
    <property type="entry name" value="PEP_util_CS"/>
</dbReference>
<dbReference type="InterPro" id="IPR036618">
    <property type="entry name" value="PtsI_HPr-bd_sf"/>
</dbReference>
<dbReference type="GO" id="GO:0005737">
    <property type="term" value="C:cytoplasm"/>
    <property type="evidence" value="ECO:0007669"/>
    <property type="project" value="UniProtKB-SubCell"/>
</dbReference>
<feature type="binding site" evidence="19">
    <location>
        <begin position="477"/>
        <end position="478"/>
    </location>
    <ligand>
        <name>phosphoenolpyruvate</name>
        <dbReference type="ChEBI" id="CHEBI:58702"/>
    </ligand>
</feature>
<feature type="binding site" evidence="20">
    <location>
        <position position="478"/>
    </location>
    <ligand>
        <name>Mg(2+)</name>
        <dbReference type="ChEBI" id="CHEBI:18420"/>
    </ligand>
</feature>
<dbReference type="Pfam" id="PF05524">
    <property type="entry name" value="PEP-utilisers_N"/>
    <property type="match status" value="1"/>
</dbReference>
<dbReference type="PRINTS" id="PR01736">
    <property type="entry name" value="PHPHTRNFRASE"/>
</dbReference>
<organism evidence="24 25">
    <name type="scientific">Novispirillum itersonii</name>
    <name type="common">Aquaspirillum itersonii</name>
    <dbReference type="NCBI Taxonomy" id="189"/>
    <lineage>
        <taxon>Bacteria</taxon>
        <taxon>Pseudomonadati</taxon>
        <taxon>Pseudomonadota</taxon>
        <taxon>Alphaproteobacteria</taxon>
        <taxon>Rhodospirillales</taxon>
        <taxon>Novispirillaceae</taxon>
        <taxon>Novispirillum</taxon>
    </lineage>
</organism>
<keyword evidence="11 17" id="KW-0808">Transferase</keyword>
<evidence type="ECO:0000256" key="15">
    <source>
        <dbReference type="ARBA" id="ARBA00022842"/>
    </source>
</evidence>
<feature type="active site" description="Proton donor" evidence="18">
    <location>
        <position position="525"/>
    </location>
</feature>
<dbReference type="SUPFAM" id="SSF52009">
    <property type="entry name" value="Phosphohistidine domain"/>
    <property type="match status" value="1"/>
</dbReference>
<dbReference type="Pfam" id="PF00391">
    <property type="entry name" value="PEP-utilizers"/>
    <property type="match status" value="1"/>
</dbReference>
<dbReference type="Pfam" id="PF02896">
    <property type="entry name" value="PEP-utilizers_C"/>
    <property type="match status" value="1"/>
</dbReference>
<accession>A0A7W9ZEE9</accession>
<keyword evidence="13 17" id="KW-0479">Metal-binding</keyword>
<dbReference type="Gene3D" id="3.50.30.10">
    <property type="entry name" value="Phosphohistidine domain"/>
    <property type="match status" value="1"/>
</dbReference>
<feature type="binding site" evidence="19">
    <location>
        <position position="354"/>
    </location>
    <ligand>
        <name>phosphoenolpyruvate</name>
        <dbReference type="ChEBI" id="CHEBI:58702"/>
    </ligand>
</feature>
<keyword evidence="10 17" id="KW-0762">Sugar transport</keyword>
<dbReference type="PANTHER" id="PTHR46244:SF3">
    <property type="entry name" value="PHOSPHOENOLPYRUVATE-PROTEIN PHOSPHOTRANSFERASE"/>
    <property type="match status" value="1"/>
</dbReference>
<sequence>MKNDPPPGRCCVGGPREEQVFRGLAVGPGVVIGVVHFHDPGDVRAPEYRIAANRVTAEKKRFAQAVAAAQRQLNVLRGKAEKLPAHAGEELGFMLDAYGHMLQGSRLVRGVEQRIERDRINAEAAVRTVIADLAEAFASMNDAYLAGRADDIREVGQRLIRNLTKTTVKAFDNLPRRAVVISRELTPADTAMFDPQYVHGFATESGGAQSHTAIMARSLDLPAVLAVPDLTRAVRGGETVIIDGLDGQVILHPCADTLAAYRIKRADYLRGRRALTRLKDLPAVTTDGVAVRLMANIELPTEAEAVLHAGAEGIGLLRSEFLFMNRPDWPTEDEQYAVLRSVIERMQGRTVTVRVLDAGGDKLTSASGTSLPDNPALGLRAVRFLLSAPQVLEAQLAAILRAAVHGPVRILVPMVANCDEIRAVRTAAETVHARLKANGTPVPETLPPIGIMIEIPGAALAADALALVSDFFAIGTNDLTQYTLAIDRTDETVAHLYNPLHPAVLRLIHFTTGAALRAGIPISVCGEIAGDPRFAPLLLGMGIRELSMAAGSLPRVKQRIRRISHMDTEAFARRVMAEFDPLRIAALVDEFS</sequence>
<evidence type="ECO:0000259" key="21">
    <source>
        <dbReference type="Pfam" id="PF00391"/>
    </source>
</evidence>